<keyword evidence="4" id="KW-1185">Reference proteome</keyword>
<dbReference type="SUPFAM" id="SSF52172">
    <property type="entry name" value="CheY-like"/>
    <property type="match status" value="1"/>
</dbReference>
<evidence type="ECO:0000313" key="3">
    <source>
        <dbReference type="EMBL" id="QFR49163.1"/>
    </source>
</evidence>
<keyword evidence="1" id="KW-0597">Phosphoprotein</keyword>
<dbReference type="EMBL" id="CP043617">
    <property type="protein sequence ID" value="QFR49163.1"/>
    <property type="molecule type" value="Genomic_DNA"/>
</dbReference>
<dbReference type="InterPro" id="IPR011006">
    <property type="entry name" value="CheY-like_superfamily"/>
</dbReference>
<name>A0A5P8P0C7_9BACT</name>
<sequence>MTSEKILKLKKMGQYIKILYVEDDKSVSEQFYRFLKKIFSNVYTASNGIDALKLYKKSSYDIVITDIEMPHMDGIEMIEKIRDINEEQAIVVTSAYNNSQYLLKLIDNRIDKFILKPFNNNNIFKVISKLVIQIYKEKKLEQKEVKLKSTQMLNNAVFNKMDVPLLVINENIVEYFNNKFINSFNSNDKCVLAKEFNLASLFYDEYSKLGNEDIINDLLKNNSLVKKLYTHNNKPKKFITNIVRIESKKYLISFYNLDSMCLNVDKVNNQEKKIDILTSLHTRYAFESKLDEITSSEKEYSIMCFCIENIEDLVKSFGVKSLRDIYSQVGKKLNSFFKKEIDDDSVKLYYFDRNNFVALVDKNKLGVTKKLLNTFGEYNGYSKHELDLYEPIPLNVLSKDLEKRKNNTNIMEQVDNLLYMLEK</sequence>
<dbReference type="GO" id="GO:0000160">
    <property type="term" value="P:phosphorelay signal transduction system"/>
    <property type="evidence" value="ECO:0007669"/>
    <property type="project" value="InterPro"/>
</dbReference>
<dbReference type="Pfam" id="PF00072">
    <property type="entry name" value="Response_reg"/>
    <property type="match status" value="1"/>
</dbReference>
<dbReference type="AlphaFoldDB" id="A0A5P8P0C7"/>
<dbReference type="PANTHER" id="PTHR43228:SF1">
    <property type="entry name" value="TWO-COMPONENT RESPONSE REGULATOR ARR22"/>
    <property type="match status" value="1"/>
</dbReference>
<reference evidence="3 4" key="1">
    <citation type="submission" date="2019-09" db="EMBL/GenBank/DDBJ databases">
        <title>Sulfurimonas gotlandica sp. nov., a chemoautotrophic and psychrotolerant epsilonproteobacterium isolated from a pelagic redoxcline, and an emended description of the genus Sulfurimonas.</title>
        <authorList>
            <person name="Wang S."/>
            <person name="Jiang L."/>
            <person name="Shao S."/>
        </authorList>
    </citation>
    <scope>NUCLEOTIDE SEQUENCE [LARGE SCALE GENOMIC DNA]</scope>
    <source>
        <strain evidence="3 4">GYSZ_1</strain>
    </source>
</reference>
<dbReference type="RefSeq" id="WP_152307106.1">
    <property type="nucleotide sequence ID" value="NZ_CP043617.1"/>
</dbReference>
<proteinExistence type="predicted"/>
<dbReference type="PROSITE" id="PS50110">
    <property type="entry name" value="RESPONSE_REGULATORY"/>
    <property type="match status" value="1"/>
</dbReference>
<feature type="domain" description="Response regulatory" evidence="2">
    <location>
        <begin position="17"/>
        <end position="131"/>
    </location>
</feature>
<dbReference type="PANTHER" id="PTHR43228">
    <property type="entry name" value="TWO-COMPONENT RESPONSE REGULATOR"/>
    <property type="match status" value="1"/>
</dbReference>
<dbReference type="KEGG" id="sulg:FJR48_05255"/>
<feature type="modified residue" description="4-aspartylphosphate" evidence="1">
    <location>
        <position position="66"/>
    </location>
</feature>
<dbReference type="InterPro" id="IPR052048">
    <property type="entry name" value="ST_Response_Regulator"/>
</dbReference>
<accession>A0A5P8P0C7</accession>
<evidence type="ECO:0000313" key="4">
    <source>
        <dbReference type="Proteomes" id="UP000326944"/>
    </source>
</evidence>
<dbReference type="SMART" id="SM00448">
    <property type="entry name" value="REC"/>
    <property type="match status" value="1"/>
</dbReference>
<dbReference type="Proteomes" id="UP000326944">
    <property type="component" value="Chromosome"/>
</dbReference>
<dbReference type="Gene3D" id="3.40.50.2300">
    <property type="match status" value="1"/>
</dbReference>
<organism evidence="3 4">
    <name type="scientific">Sulfurimonas lithotrophica</name>
    <dbReference type="NCBI Taxonomy" id="2590022"/>
    <lineage>
        <taxon>Bacteria</taxon>
        <taxon>Pseudomonadati</taxon>
        <taxon>Campylobacterota</taxon>
        <taxon>Epsilonproteobacteria</taxon>
        <taxon>Campylobacterales</taxon>
        <taxon>Sulfurimonadaceae</taxon>
        <taxon>Sulfurimonas</taxon>
    </lineage>
</organism>
<dbReference type="OrthoDB" id="5334331at2"/>
<protein>
    <submittedName>
        <fullName evidence="3">Response regulator</fullName>
    </submittedName>
</protein>
<evidence type="ECO:0000259" key="2">
    <source>
        <dbReference type="PROSITE" id="PS50110"/>
    </source>
</evidence>
<gene>
    <name evidence="3" type="ORF">FJR48_05255</name>
</gene>
<dbReference type="InterPro" id="IPR001789">
    <property type="entry name" value="Sig_transdc_resp-reg_receiver"/>
</dbReference>
<evidence type="ECO:0000256" key="1">
    <source>
        <dbReference type="PROSITE-ProRule" id="PRU00169"/>
    </source>
</evidence>